<feature type="region of interest" description="Disordered" evidence="1">
    <location>
        <begin position="15"/>
        <end position="42"/>
    </location>
</feature>
<protein>
    <submittedName>
        <fullName evidence="2">Uncharacterized protein</fullName>
    </submittedName>
</protein>
<dbReference type="Proteomes" id="UP000824540">
    <property type="component" value="Unassembled WGS sequence"/>
</dbReference>
<evidence type="ECO:0000313" key="2">
    <source>
        <dbReference type="EMBL" id="KAG9353435.1"/>
    </source>
</evidence>
<name>A0A8T2PPZ7_9TELE</name>
<sequence length="84" mass="8976">MSTFPLEAEHFRATAQDVGITRRATQHSPEDEATRGKKAAKRQMRACDGLSSGIPVIETLSMGFSVDIVDELKCGKGGGVLLTV</sequence>
<gene>
    <name evidence="2" type="ORF">JZ751_018031</name>
</gene>
<reference evidence="2" key="1">
    <citation type="thesis" date="2021" institute="BYU ScholarsArchive" country="Provo, UT, USA">
        <title>Applications of and Algorithms for Genome Assembly and Genomic Analyses with an Emphasis on Marine Teleosts.</title>
        <authorList>
            <person name="Pickett B.D."/>
        </authorList>
    </citation>
    <scope>NUCLEOTIDE SEQUENCE</scope>
    <source>
        <strain evidence="2">HI-2016</strain>
    </source>
</reference>
<keyword evidence="3" id="KW-1185">Reference proteome</keyword>
<accession>A0A8T2PPZ7</accession>
<dbReference type="EMBL" id="JAFBMS010000004">
    <property type="protein sequence ID" value="KAG9353435.1"/>
    <property type="molecule type" value="Genomic_DNA"/>
</dbReference>
<proteinExistence type="predicted"/>
<comment type="caution">
    <text evidence="2">The sequence shown here is derived from an EMBL/GenBank/DDBJ whole genome shotgun (WGS) entry which is preliminary data.</text>
</comment>
<evidence type="ECO:0000256" key="1">
    <source>
        <dbReference type="SAM" id="MobiDB-lite"/>
    </source>
</evidence>
<organism evidence="2 3">
    <name type="scientific">Albula glossodonta</name>
    <name type="common">roundjaw bonefish</name>
    <dbReference type="NCBI Taxonomy" id="121402"/>
    <lineage>
        <taxon>Eukaryota</taxon>
        <taxon>Metazoa</taxon>
        <taxon>Chordata</taxon>
        <taxon>Craniata</taxon>
        <taxon>Vertebrata</taxon>
        <taxon>Euteleostomi</taxon>
        <taxon>Actinopterygii</taxon>
        <taxon>Neopterygii</taxon>
        <taxon>Teleostei</taxon>
        <taxon>Albuliformes</taxon>
        <taxon>Albulidae</taxon>
        <taxon>Albula</taxon>
    </lineage>
</organism>
<evidence type="ECO:0000313" key="3">
    <source>
        <dbReference type="Proteomes" id="UP000824540"/>
    </source>
</evidence>
<dbReference type="AlphaFoldDB" id="A0A8T2PPZ7"/>